<dbReference type="AlphaFoldDB" id="A0A090UXF5"/>
<evidence type="ECO:0000313" key="1">
    <source>
        <dbReference type="EMBL" id="GAL56513.1"/>
    </source>
</evidence>
<protein>
    <submittedName>
        <fullName evidence="1">Type VI secretion system family protein</fullName>
    </submittedName>
</protein>
<dbReference type="InterPro" id="IPR010732">
    <property type="entry name" value="T6SS_TssG-like"/>
</dbReference>
<gene>
    <name evidence="1" type="ORF">EV102420_02_01170</name>
</gene>
<accession>A0A090UXF5</accession>
<dbReference type="NCBIfam" id="TIGR03347">
    <property type="entry name" value="VI_chp_1"/>
    <property type="match status" value="1"/>
</dbReference>
<dbReference type="PANTHER" id="PTHR35564:SF4">
    <property type="entry name" value="CYTOPLASMIC PROTEIN"/>
    <property type="match status" value="1"/>
</dbReference>
<dbReference type="STRING" id="1115515.EV102420_02_01170"/>
<keyword evidence="2" id="KW-1185">Reference proteome</keyword>
<name>A0A090UXF5_PSEVU</name>
<sequence length="347" mass="39522">MSETVTTLRQVHRLTPLPERFWRGVMDAPWRYDLFQLLRRVDAQGGERYPLGRAPLPKFEPLRIGQQPSMSFAPSTVAQVRQRAQSGLHEVSILSFGMFGPNGPLPVHMTEYARERIHHHQDDSLAAFADLFHHRLTLLFYRAWADAQPAVSLDRPDNKRFDRYLASLIGMGQPGQMAKGSLSPHARFTHAGHLTRHSRDPEGLEKILRNYFKVPVKLAMNVPQWMPLSTREQAQLGAGRRLPRLGQSAFLGVAVRDVQHKFRIEIGPLSAEEYDRFLPGEDWVTELRDWVRQYLGLEYQWDTQILLRADAVRGVALGGGGRLGYNTWLGQQPLPIPRGDLVFSAEL</sequence>
<evidence type="ECO:0000313" key="2">
    <source>
        <dbReference type="Proteomes" id="UP000029462"/>
    </source>
</evidence>
<dbReference type="EMBL" id="BBMZ01000002">
    <property type="protein sequence ID" value="GAL56513.1"/>
    <property type="molecule type" value="Genomic_DNA"/>
</dbReference>
<dbReference type="Pfam" id="PF06996">
    <property type="entry name" value="T6SS_TssG"/>
    <property type="match status" value="1"/>
</dbReference>
<dbReference type="eggNOG" id="COG3520">
    <property type="taxonomic scope" value="Bacteria"/>
</dbReference>
<organism evidence="1 2">
    <name type="scientific">Pseudescherichia vulneris NBRC 102420</name>
    <dbReference type="NCBI Taxonomy" id="1115515"/>
    <lineage>
        <taxon>Bacteria</taxon>
        <taxon>Pseudomonadati</taxon>
        <taxon>Pseudomonadota</taxon>
        <taxon>Gammaproteobacteria</taxon>
        <taxon>Enterobacterales</taxon>
        <taxon>Enterobacteriaceae</taxon>
        <taxon>Pseudescherichia</taxon>
    </lineage>
</organism>
<proteinExistence type="predicted"/>
<dbReference type="PANTHER" id="PTHR35564">
    <property type="match status" value="1"/>
</dbReference>
<reference evidence="1 2" key="1">
    <citation type="submission" date="2014-09" db="EMBL/GenBank/DDBJ databases">
        <title>Whole genome shotgun sequence of Escherichia vulneris NBRC 102420.</title>
        <authorList>
            <person name="Yoshida Y."/>
            <person name="Hosoyama A."/>
            <person name="Tsuchikane K."/>
            <person name="Ohji S."/>
            <person name="Ichikawa N."/>
            <person name="Kimura A."/>
            <person name="Yamazoe A."/>
            <person name="Ezaki T."/>
            <person name="Fujita N."/>
        </authorList>
    </citation>
    <scope>NUCLEOTIDE SEQUENCE [LARGE SCALE GENOMIC DNA]</scope>
    <source>
        <strain evidence="1 2">NBRC 102420</strain>
    </source>
</reference>
<comment type="caution">
    <text evidence="1">The sequence shown here is derived from an EMBL/GenBank/DDBJ whole genome shotgun (WGS) entry which is preliminary data.</text>
</comment>
<dbReference type="RefSeq" id="WP_042387761.1">
    <property type="nucleotide sequence ID" value="NZ_BBMZ01000002.1"/>
</dbReference>
<dbReference type="OrthoDB" id="1523296at2"/>
<dbReference type="Proteomes" id="UP000029462">
    <property type="component" value="Unassembled WGS sequence"/>
</dbReference>